<evidence type="ECO:0000259" key="2">
    <source>
        <dbReference type="PROSITE" id="PS51677"/>
    </source>
</evidence>
<name>A0A9D1CZ85_9FIRM</name>
<feature type="transmembrane region" description="Helical" evidence="1">
    <location>
        <begin position="7"/>
        <end position="26"/>
    </location>
</feature>
<feature type="domain" description="NodB homology" evidence="2">
    <location>
        <begin position="162"/>
        <end position="345"/>
    </location>
</feature>
<evidence type="ECO:0000313" key="4">
    <source>
        <dbReference type="Proteomes" id="UP000886786"/>
    </source>
</evidence>
<dbReference type="PANTHER" id="PTHR10587">
    <property type="entry name" value="GLYCOSYL TRANSFERASE-RELATED"/>
    <property type="match status" value="1"/>
</dbReference>
<dbReference type="GO" id="GO:0016810">
    <property type="term" value="F:hydrolase activity, acting on carbon-nitrogen (but not peptide) bonds"/>
    <property type="evidence" value="ECO:0007669"/>
    <property type="project" value="InterPro"/>
</dbReference>
<accession>A0A9D1CZ85</accession>
<dbReference type="PROSITE" id="PS51677">
    <property type="entry name" value="NODB"/>
    <property type="match status" value="1"/>
</dbReference>
<reference evidence="3" key="2">
    <citation type="journal article" date="2021" name="PeerJ">
        <title>Extensive microbial diversity within the chicken gut microbiome revealed by metagenomics and culture.</title>
        <authorList>
            <person name="Gilroy R."/>
            <person name="Ravi A."/>
            <person name="Getino M."/>
            <person name="Pursley I."/>
            <person name="Horton D.L."/>
            <person name="Alikhan N.F."/>
            <person name="Baker D."/>
            <person name="Gharbi K."/>
            <person name="Hall N."/>
            <person name="Watson M."/>
            <person name="Adriaenssens E.M."/>
            <person name="Foster-Nyarko E."/>
            <person name="Jarju S."/>
            <person name="Secka A."/>
            <person name="Antonio M."/>
            <person name="Oren A."/>
            <person name="Chaudhuri R.R."/>
            <person name="La Ragione R."/>
            <person name="Hildebrand F."/>
            <person name="Pallen M.J."/>
        </authorList>
    </citation>
    <scope>NUCLEOTIDE SEQUENCE</scope>
    <source>
        <strain evidence="3">CHK147-3167</strain>
    </source>
</reference>
<dbReference type="AlphaFoldDB" id="A0A9D1CZ85"/>
<dbReference type="PANTHER" id="PTHR10587:SF78">
    <property type="entry name" value="PEPTIDOGLYCAN-N-ACETYLMURAMIC ACID DEACETYLASE PDAA"/>
    <property type="match status" value="1"/>
</dbReference>
<dbReference type="SUPFAM" id="SSF88713">
    <property type="entry name" value="Glycoside hydrolase/deacetylase"/>
    <property type="match status" value="1"/>
</dbReference>
<sequence length="351" mass="40526">MKKYLKIIIKIIPLIILIIILYFTLFSKDEESEKFYIKLKGQNIITINTNQTYEEPGFIAYDNVDGNLKDKVKITGTVKNKQGTYELTYTVKNSKGLTAKAHRFVKVERSKKITYNKAYDKLDNTSRGWWSGNKKDGTRPSGGADINELKKLNAYFLGPNEKVIYLTFDEGAYDTYVEEIVDVLNKNDVKATFFLCLNYMKKNADLIKDMAEAGHTIGNHTASHLNMPSLATEENFDKYLKEITEVEEAYYKITGETMEKVYRDPRGEWSIRDLQIMKDLGYKTYFYSADYKDFAEDVTKEYALAELTKRLHNGAIYLIHPKNKGNYLALDSFIKEAKKQGYKFDLVKNIG</sequence>
<dbReference type="Proteomes" id="UP000886786">
    <property type="component" value="Unassembled WGS sequence"/>
</dbReference>
<comment type="caution">
    <text evidence="3">The sequence shown here is derived from an EMBL/GenBank/DDBJ whole genome shotgun (WGS) entry which is preliminary data.</text>
</comment>
<dbReference type="Gene3D" id="3.20.20.370">
    <property type="entry name" value="Glycoside hydrolase/deacetylase"/>
    <property type="match status" value="1"/>
</dbReference>
<dbReference type="InterPro" id="IPR002509">
    <property type="entry name" value="NODB_dom"/>
</dbReference>
<protein>
    <submittedName>
        <fullName evidence="3">Polysaccharide deacetylase family protein</fullName>
    </submittedName>
</protein>
<reference evidence="3" key="1">
    <citation type="submission" date="2020-10" db="EMBL/GenBank/DDBJ databases">
        <authorList>
            <person name="Gilroy R."/>
        </authorList>
    </citation>
    <scope>NUCLEOTIDE SEQUENCE</scope>
    <source>
        <strain evidence="3">CHK147-3167</strain>
    </source>
</reference>
<dbReference type="InterPro" id="IPR011330">
    <property type="entry name" value="Glyco_hydro/deAcase_b/a-brl"/>
</dbReference>
<dbReference type="InterPro" id="IPR050248">
    <property type="entry name" value="Polysacc_deacetylase_ArnD"/>
</dbReference>
<evidence type="ECO:0000313" key="3">
    <source>
        <dbReference type="EMBL" id="HIQ90151.1"/>
    </source>
</evidence>
<organism evidence="3 4">
    <name type="scientific">Candidatus Coprosoma intestinipullorum</name>
    <dbReference type="NCBI Taxonomy" id="2840752"/>
    <lineage>
        <taxon>Bacteria</taxon>
        <taxon>Bacillati</taxon>
        <taxon>Bacillota</taxon>
        <taxon>Bacillota incertae sedis</taxon>
        <taxon>Candidatus Coprosoma</taxon>
    </lineage>
</organism>
<evidence type="ECO:0000256" key="1">
    <source>
        <dbReference type="SAM" id="Phobius"/>
    </source>
</evidence>
<proteinExistence type="predicted"/>
<keyword evidence="1" id="KW-0472">Membrane</keyword>
<keyword evidence="1" id="KW-0812">Transmembrane</keyword>
<dbReference type="EMBL" id="DVFV01000020">
    <property type="protein sequence ID" value="HIQ90151.1"/>
    <property type="molecule type" value="Genomic_DNA"/>
</dbReference>
<dbReference type="Gene3D" id="2.60.40.10">
    <property type="entry name" value="Immunoglobulins"/>
    <property type="match status" value="1"/>
</dbReference>
<keyword evidence="1" id="KW-1133">Transmembrane helix</keyword>
<dbReference type="GO" id="GO:0016020">
    <property type="term" value="C:membrane"/>
    <property type="evidence" value="ECO:0007669"/>
    <property type="project" value="TreeGrafter"/>
</dbReference>
<dbReference type="Pfam" id="PF01522">
    <property type="entry name" value="Polysacc_deac_1"/>
    <property type="match status" value="1"/>
</dbReference>
<dbReference type="InterPro" id="IPR032179">
    <property type="entry name" value="Cry22Aa_Ig-like"/>
</dbReference>
<gene>
    <name evidence="3" type="ORF">IAB27_00780</name>
</gene>
<dbReference type="GO" id="GO:0005975">
    <property type="term" value="P:carbohydrate metabolic process"/>
    <property type="evidence" value="ECO:0007669"/>
    <property type="project" value="InterPro"/>
</dbReference>
<dbReference type="InterPro" id="IPR013783">
    <property type="entry name" value="Ig-like_fold"/>
</dbReference>
<dbReference type="Pfam" id="PF16403">
    <property type="entry name" value="Bact_surface_Ig-like"/>
    <property type="match status" value="1"/>
</dbReference>